<evidence type="ECO:0000256" key="1">
    <source>
        <dbReference type="SAM" id="MobiDB-lite"/>
    </source>
</evidence>
<gene>
    <name evidence="2" type="ORF">HNAJ_LOCUS12911</name>
</gene>
<keyword evidence="3" id="KW-1185">Reference proteome</keyword>
<reference evidence="2 3" key="2">
    <citation type="submission" date="2018-11" db="EMBL/GenBank/DDBJ databases">
        <authorList>
            <consortium name="Pathogen Informatics"/>
        </authorList>
    </citation>
    <scope>NUCLEOTIDE SEQUENCE [LARGE SCALE GENOMIC DNA]</scope>
</reference>
<feature type="compositionally biased region" description="Polar residues" evidence="1">
    <location>
        <begin position="36"/>
        <end position="50"/>
    </location>
</feature>
<accession>A0A0R3TYI8</accession>
<dbReference type="EMBL" id="UZAE01014785">
    <property type="protein sequence ID" value="VDO14433.1"/>
    <property type="molecule type" value="Genomic_DNA"/>
</dbReference>
<feature type="compositionally biased region" description="Basic residues" evidence="1">
    <location>
        <begin position="74"/>
        <end position="84"/>
    </location>
</feature>
<reference evidence="4" key="1">
    <citation type="submission" date="2017-02" db="UniProtKB">
        <authorList>
            <consortium name="WormBaseParasite"/>
        </authorList>
    </citation>
    <scope>IDENTIFICATION</scope>
</reference>
<evidence type="ECO:0000313" key="4">
    <source>
        <dbReference type="WBParaSite" id="HNAJ_0001293701-mRNA-1"/>
    </source>
</evidence>
<name>A0A0R3TYI8_RODNA</name>
<evidence type="ECO:0000313" key="3">
    <source>
        <dbReference type="Proteomes" id="UP000278807"/>
    </source>
</evidence>
<dbReference type="WBParaSite" id="HNAJ_0001293701-mRNA-1">
    <property type="protein sequence ID" value="HNAJ_0001293701-mRNA-1"/>
    <property type="gene ID" value="HNAJ_0001293701"/>
</dbReference>
<proteinExistence type="predicted"/>
<feature type="region of interest" description="Disordered" evidence="1">
    <location>
        <begin position="36"/>
        <end position="89"/>
    </location>
</feature>
<dbReference type="AlphaFoldDB" id="A0A0R3TYI8"/>
<protein>
    <submittedName>
        <fullName evidence="4">Pecanex-like protein</fullName>
    </submittedName>
</protein>
<sequence>MHAYLGENIIMQKCSVTTLAMSSDTSQSTTVLFNNTGSESEQRAMSQGSSDSDEKNSRTRPTRRRDDGNALGPSRRRERRHSRSVVRISRARASPLPQLSSRDRFRPAALVLYRVIHLILPVLRDISVDHQVSTVLLKTFLGVTIDFLCLIRSHVHREEDGEDGN</sequence>
<organism evidence="4">
    <name type="scientific">Rodentolepis nana</name>
    <name type="common">Dwarf tapeworm</name>
    <name type="synonym">Hymenolepis nana</name>
    <dbReference type="NCBI Taxonomy" id="102285"/>
    <lineage>
        <taxon>Eukaryota</taxon>
        <taxon>Metazoa</taxon>
        <taxon>Spiralia</taxon>
        <taxon>Lophotrochozoa</taxon>
        <taxon>Platyhelminthes</taxon>
        <taxon>Cestoda</taxon>
        <taxon>Eucestoda</taxon>
        <taxon>Cyclophyllidea</taxon>
        <taxon>Hymenolepididae</taxon>
        <taxon>Rodentolepis</taxon>
    </lineage>
</organism>
<evidence type="ECO:0000313" key="2">
    <source>
        <dbReference type="EMBL" id="VDO14433.1"/>
    </source>
</evidence>
<dbReference type="Proteomes" id="UP000278807">
    <property type="component" value="Unassembled WGS sequence"/>
</dbReference>